<keyword evidence="2" id="KW-1133">Transmembrane helix</keyword>
<feature type="region of interest" description="Disordered" evidence="1">
    <location>
        <begin position="56"/>
        <end position="81"/>
    </location>
</feature>
<dbReference type="InterPro" id="IPR013783">
    <property type="entry name" value="Ig-like_fold"/>
</dbReference>
<evidence type="ECO:0000256" key="1">
    <source>
        <dbReference type="SAM" id="MobiDB-lite"/>
    </source>
</evidence>
<protein>
    <submittedName>
        <fullName evidence="3">Uncharacterized protein</fullName>
    </submittedName>
</protein>
<sequence length="630" mass="70545">MLKSKSNSHSRNDSFNLCWILILLLMVGFVSFMGSLLGALFAREIYNAGWGGSPETATKSSGQVSPGPDEMLVDPKTPVVSDSTQEQLSIVKTTSSSDAPSSSSSSLVFDLDKRVRNYWESITKAICVQRNYSSCRSADRSTWTDAEKSVLSAFELSGLGYWSTFKLATYDKSGRKKSVGGDHWVIELRDNAQKIRVPGRVFDDGDGTYTVAVHIHLPGKYGVWAWLWYSNCLGYQEPSEDVESIFKHHSEFFGGFKKPDHCYIGQRLRVPANGQFDVSDTAHKSGCLKLKCSPSAVAYAPDIKASKTFHTWRSETYHSYKNHSYMSWPCCKPRLPVRKAKDKVPQRLLFLGDSTVFHSWDILVQATRRPCKVTWPVPPQPTLNAEHLFPDACPAVKTFAEMDPDLDPILKRCTKGMPWTTVPVGADTPGSARNSKFPLYVDMKNFQYNDTYARIHDPPVQLPLPINYTVVYLEHGTIRSILGLSDSLMSTTSTDVVVLTMGPHYSRLMQFEAWKTFVNELAVLLTSIKAKTGALMVWRTSFLVKENALRSYETHGDKGYVDTAHFNTDARRLLFESYAEYAMEKIGVHVWDVYGLSAVGGYRPADMFHAGGPSTWAQNTDMMDLFGCKA</sequence>
<dbReference type="Proteomes" id="UP000232323">
    <property type="component" value="Unassembled WGS sequence"/>
</dbReference>
<dbReference type="Gene3D" id="2.60.40.10">
    <property type="entry name" value="Immunoglobulins"/>
    <property type="match status" value="1"/>
</dbReference>
<dbReference type="EMBL" id="BEGY01000015">
    <property type="protein sequence ID" value="GAX75986.1"/>
    <property type="molecule type" value="Genomic_DNA"/>
</dbReference>
<dbReference type="InterPro" id="IPR014756">
    <property type="entry name" value="Ig_E-set"/>
</dbReference>
<dbReference type="AlphaFoldDB" id="A0A250WYX7"/>
<evidence type="ECO:0000256" key="2">
    <source>
        <dbReference type="SAM" id="Phobius"/>
    </source>
</evidence>
<keyword evidence="4" id="KW-1185">Reference proteome</keyword>
<dbReference type="SUPFAM" id="SSF81296">
    <property type="entry name" value="E set domains"/>
    <property type="match status" value="1"/>
</dbReference>
<accession>A0A250WYX7</accession>
<keyword evidence="2" id="KW-0472">Membrane</keyword>
<gene>
    <name evidence="3" type="ORF">CEUSTIGMA_g3429.t1</name>
</gene>
<evidence type="ECO:0000313" key="4">
    <source>
        <dbReference type="Proteomes" id="UP000232323"/>
    </source>
</evidence>
<reference evidence="3 4" key="1">
    <citation type="submission" date="2017-08" db="EMBL/GenBank/DDBJ databases">
        <title>Acidophilic green algal genome provides insights into adaptation to an acidic environment.</title>
        <authorList>
            <person name="Hirooka S."/>
            <person name="Hirose Y."/>
            <person name="Kanesaki Y."/>
            <person name="Higuchi S."/>
            <person name="Fujiwara T."/>
            <person name="Onuma R."/>
            <person name="Era A."/>
            <person name="Ohbayashi R."/>
            <person name="Uzuka A."/>
            <person name="Nozaki H."/>
            <person name="Yoshikawa H."/>
            <person name="Miyagishima S.Y."/>
        </authorList>
    </citation>
    <scope>NUCLEOTIDE SEQUENCE [LARGE SCALE GENOMIC DNA]</scope>
    <source>
        <strain evidence="3 4">NIES-2499</strain>
    </source>
</reference>
<evidence type="ECO:0000313" key="3">
    <source>
        <dbReference type="EMBL" id="GAX75986.1"/>
    </source>
</evidence>
<organism evidence="3 4">
    <name type="scientific">Chlamydomonas eustigma</name>
    <dbReference type="NCBI Taxonomy" id="1157962"/>
    <lineage>
        <taxon>Eukaryota</taxon>
        <taxon>Viridiplantae</taxon>
        <taxon>Chlorophyta</taxon>
        <taxon>core chlorophytes</taxon>
        <taxon>Chlorophyceae</taxon>
        <taxon>CS clade</taxon>
        <taxon>Chlamydomonadales</taxon>
        <taxon>Chlamydomonadaceae</taxon>
        <taxon>Chlamydomonas</taxon>
    </lineage>
</organism>
<feature type="transmembrane region" description="Helical" evidence="2">
    <location>
        <begin position="20"/>
        <end position="42"/>
    </location>
</feature>
<comment type="caution">
    <text evidence="3">The sequence shown here is derived from an EMBL/GenBank/DDBJ whole genome shotgun (WGS) entry which is preliminary data.</text>
</comment>
<name>A0A250WYX7_9CHLO</name>
<proteinExistence type="predicted"/>
<keyword evidence="2" id="KW-0812">Transmembrane</keyword>